<protein>
    <submittedName>
        <fullName evidence="1">DUF3168 domain-containing protein</fullName>
    </submittedName>
</protein>
<accession>A0ABW0FMM6</accession>
<dbReference type="EMBL" id="JBHSLF010000002">
    <property type="protein sequence ID" value="MFC5342734.1"/>
    <property type="molecule type" value="Genomic_DNA"/>
</dbReference>
<dbReference type="Pfam" id="PF11367">
    <property type="entry name" value="Tail_completion_gp17"/>
    <property type="match status" value="1"/>
</dbReference>
<gene>
    <name evidence="1" type="ORF">ACFPIE_02335</name>
</gene>
<reference evidence="2" key="1">
    <citation type="journal article" date="2019" name="Int. J. Syst. Evol. Microbiol.">
        <title>The Global Catalogue of Microorganisms (GCM) 10K type strain sequencing project: providing services to taxonomists for standard genome sequencing and annotation.</title>
        <authorList>
            <consortium name="The Broad Institute Genomics Platform"/>
            <consortium name="The Broad Institute Genome Sequencing Center for Infectious Disease"/>
            <person name="Wu L."/>
            <person name="Ma J."/>
        </authorList>
    </citation>
    <scope>NUCLEOTIDE SEQUENCE [LARGE SCALE GENOMIC DNA]</scope>
    <source>
        <strain evidence="2">JCM 12125</strain>
    </source>
</reference>
<name>A0ABW0FMM6_9CAUL</name>
<proteinExistence type="predicted"/>
<dbReference type="Gene3D" id="3.30.2000.30">
    <property type="match status" value="1"/>
</dbReference>
<dbReference type="Proteomes" id="UP001596152">
    <property type="component" value="Unassembled WGS sequence"/>
</dbReference>
<dbReference type="InterPro" id="IPR053745">
    <property type="entry name" value="Viral_Tail_Comp_sf"/>
</dbReference>
<organism evidence="1 2">
    <name type="scientific">Brevundimonas staleyi</name>
    <dbReference type="NCBI Taxonomy" id="74326"/>
    <lineage>
        <taxon>Bacteria</taxon>
        <taxon>Pseudomonadati</taxon>
        <taxon>Pseudomonadota</taxon>
        <taxon>Alphaproteobacteria</taxon>
        <taxon>Caulobacterales</taxon>
        <taxon>Caulobacteraceae</taxon>
        <taxon>Brevundimonas</taxon>
    </lineage>
</organism>
<dbReference type="InterPro" id="IPR021508">
    <property type="entry name" value="Gp17-like"/>
</dbReference>
<evidence type="ECO:0000313" key="2">
    <source>
        <dbReference type="Proteomes" id="UP001596152"/>
    </source>
</evidence>
<sequence>MSGHEAALQKALIAHLREDTALQALVGDPARIWDTAPRGAAYPHLLIGRSESRPVEADGCGVEHQLSLRCASRFEGTEEAKAICAAVRTAVHEAALEADGVRVVSIRATYADVFRSSDHRRTWGVIRLRAVTEDI</sequence>
<comment type="caution">
    <text evidence="1">The sequence shown here is derived from an EMBL/GenBank/DDBJ whole genome shotgun (WGS) entry which is preliminary data.</text>
</comment>
<keyword evidence="2" id="KW-1185">Reference proteome</keyword>
<dbReference type="RefSeq" id="WP_374038654.1">
    <property type="nucleotide sequence ID" value="NZ_CP169082.1"/>
</dbReference>
<evidence type="ECO:0000313" key="1">
    <source>
        <dbReference type="EMBL" id="MFC5342734.1"/>
    </source>
</evidence>